<dbReference type="Proteomes" id="UP001172054">
    <property type="component" value="Unassembled WGS sequence"/>
</dbReference>
<keyword evidence="3" id="KW-1185">Reference proteome</keyword>
<dbReference type="EMBL" id="JAUJWW010000005">
    <property type="protein sequence ID" value="MDN7228028.1"/>
    <property type="molecule type" value="Genomic_DNA"/>
</dbReference>
<gene>
    <name evidence="2" type="ORF">QWY15_12035</name>
</gene>
<evidence type="ECO:0008006" key="4">
    <source>
        <dbReference type="Google" id="ProtNLM"/>
    </source>
</evidence>
<organism evidence="2 3">
    <name type="scientific">Planococcus liqunii</name>
    <dbReference type="NCBI Taxonomy" id="3058394"/>
    <lineage>
        <taxon>Bacteria</taxon>
        <taxon>Bacillati</taxon>
        <taxon>Bacillota</taxon>
        <taxon>Bacilli</taxon>
        <taxon>Bacillales</taxon>
        <taxon>Caryophanaceae</taxon>
        <taxon>Planococcus</taxon>
    </lineage>
</organism>
<name>A0ABT8MTA3_9BACL</name>
<evidence type="ECO:0000313" key="3">
    <source>
        <dbReference type="Proteomes" id="UP001172054"/>
    </source>
</evidence>
<keyword evidence="1" id="KW-0472">Membrane</keyword>
<keyword evidence="1" id="KW-1133">Transmembrane helix</keyword>
<accession>A0ABT8MTA3</accession>
<evidence type="ECO:0000256" key="1">
    <source>
        <dbReference type="SAM" id="Phobius"/>
    </source>
</evidence>
<comment type="caution">
    <text evidence="2">The sequence shown here is derived from an EMBL/GenBank/DDBJ whole genome shotgun (WGS) entry which is preliminary data.</text>
</comment>
<keyword evidence="1" id="KW-0812">Transmembrane</keyword>
<dbReference type="RefSeq" id="WP_301726562.1">
    <property type="nucleotide sequence ID" value="NZ_JAUJWW010000005.1"/>
</dbReference>
<evidence type="ECO:0000313" key="2">
    <source>
        <dbReference type="EMBL" id="MDN7228028.1"/>
    </source>
</evidence>
<protein>
    <recommendedName>
        <fullName evidence="4">DUF3784 domain-containing protein</fullName>
    </recommendedName>
</protein>
<sequence>MTWFSSGVLLIFISSFAFGLIGQLRYSAWLKRTVSPNNEFNKRLLRGNDLYSFSFAGFLVFVLVNALVFWGILPRTEGAGNAASLIAMLFLLLMAVSKFVLIPKKEKNFLL</sequence>
<proteinExistence type="predicted"/>
<feature type="transmembrane region" description="Helical" evidence="1">
    <location>
        <begin position="6"/>
        <end position="29"/>
    </location>
</feature>
<feature type="transmembrane region" description="Helical" evidence="1">
    <location>
        <begin position="79"/>
        <end position="101"/>
    </location>
</feature>
<feature type="transmembrane region" description="Helical" evidence="1">
    <location>
        <begin position="50"/>
        <end position="73"/>
    </location>
</feature>
<reference evidence="2 3" key="1">
    <citation type="submission" date="2023-06" db="EMBL/GenBank/DDBJ databases">
        <title>Novel species in genus Planococcus.</title>
        <authorList>
            <person name="Ning S."/>
        </authorList>
    </citation>
    <scope>NUCLEOTIDE SEQUENCE [LARGE SCALE GENOMIC DNA]</scope>
    <source>
        <strain evidence="2 3">N064</strain>
    </source>
</reference>